<evidence type="ECO:0000313" key="1">
    <source>
        <dbReference type="EMBL" id="KAI3819050.1"/>
    </source>
</evidence>
<gene>
    <name evidence="1" type="ORF">L1987_12872</name>
</gene>
<dbReference type="Proteomes" id="UP001056120">
    <property type="component" value="Linkage Group LG04"/>
</dbReference>
<reference evidence="2" key="1">
    <citation type="journal article" date="2022" name="Mol. Ecol. Resour.">
        <title>The genomes of chicory, endive, great burdock and yacon provide insights into Asteraceae palaeo-polyploidization history and plant inulin production.</title>
        <authorList>
            <person name="Fan W."/>
            <person name="Wang S."/>
            <person name="Wang H."/>
            <person name="Wang A."/>
            <person name="Jiang F."/>
            <person name="Liu H."/>
            <person name="Zhao H."/>
            <person name="Xu D."/>
            <person name="Zhang Y."/>
        </authorList>
    </citation>
    <scope>NUCLEOTIDE SEQUENCE [LARGE SCALE GENOMIC DNA]</scope>
    <source>
        <strain evidence="2">cv. Yunnan</strain>
    </source>
</reference>
<organism evidence="1 2">
    <name type="scientific">Smallanthus sonchifolius</name>
    <dbReference type="NCBI Taxonomy" id="185202"/>
    <lineage>
        <taxon>Eukaryota</taxon>
        <taxon>Viridiplantae</taxon>
        <taxon>Streptophyta</taxon>
        <taxon>Embryophyta</taxon>
        <taxon>Tracheophyta</taxon>
        <taxon>Spermatophyta</taxon>
        <taxon>Magnoliopsida</taxon>
        <taxon>eudicotyledons</taxon>
        <taxon>Gunneridae</taxon>
        <taxon>Pentapetalae</taxon>
        <taxon>asterids</taxon>
        <taxon>campanulids</taxon>
        <taxon>Asterales</taxon>
        <taxon>Asteraceae</taxon>
        <taxon>Asteroideae</taxon>
        <taxon>Heliantheae alliance</taxon>
        <taxon>Millerieae</taxon>
        <taxon>Smallanthus</taxon>
    </lineage>
</organism>
<comment type="caution">
    <text evidence="1">The sequence shown here is derived from an EMBL/GenBank/DDBJ whole genome shotgun (WGS) entry which is preliminary data.</text>
</comment>
<reference evidence="1 2" key="2">
    <citation type="journal article" date="2022" name="Mol. Ecol. Resour.">
        <title>The genomes of chicory, endive, great burdock and yacon provide insights into Asteraceae paleo-polyploidization history and plant inulin production.</title>
        <authorList>
            <person name="Fan W."/>
            <person name="Wang S."/>
            <person name="Wang H."/>
            <person name="Wang A."/>
            <person name="Jiang F."/>
            <person name="Liu H."/>
            <person name="Zhao H."/>
            <person name="Xu D."/>
            <person name="Zhang Y."/>
        </authorList>
    </citation>
    <scope>NUCLEOTIDE SEQUENCE [LARGE SCALE GENOMIC DNA]</scope>
    <source>
        <strain evidence="2">cv. Yunnan</strain>
        <tissue evidence="1">Leaves</tissue>
    </source>
</reference>
<proteinExistence type="predicted"/>
<accession>A0ACB9JHN7</accession>
<name>A0ACB9JHN7_9ASTR</name>
<sequence length="435" mass="49690">MASTTHRGKGKGKGSDMSLIENTSIKWNREDFEKICEAHCIDRDREPEFLASGTSATDVPDDKIALYAAFFLHCNFRIPTTKFIGSLLNFYHVHISQMHPMGLYRATHFEFSCRSQGIEPTYGWFNVFYKMVQRDSWFSFIGRGGKVKSHITKAPSSFHDWRERLFFIKRDVILLIMNIRSASNSLMDPEVEDFEGKDWYNTLFSSPAEIKFLHESALVATRMSRIWKRADKVSYYSIGGQAVDSVYGTLFNDPQGKMVWRDLTPGEPAILDRWADNFLFPHAMDSDASRQETSGPDAKRETADSSAARGHGDGGVGQKLKRLVKRKSHSPTEKVLHSPRGKKQRLSDSLKLAEDAALGKRPPYYYLSCPFSIPIFNFVLFQQAWRRDPLSFGQVIRPKMLLPRLPFLVNLKPLLPTIQVVELLGSYLTTSKLWI</sequence>
<protein>
    <submittedName>
        <fullName evidence="1">Uncharacterized protein</fullName>
    </submittedName>
</protein>
<dbReference type="EMBL" id="CM042021">
    <property type="protein sequence ID" value="KAI3819050.1"/>
    <property type="molecule type" value="Genomic_DNA"/>
</dbReference>
<keyword evidence="2" id="KW-1185">Reference proteome</keyword>
<evidence type="ECO:0000313" key="2">
    <source>
        <dbReference type="Proteomes" id="UP001056120"/>
    </source>
</evidence>